<comment type="similarity">
    <text evidence="1">Belongs to the carbon-nitrogen hydrolase superfamily. NIT1/NIT2 family.</text>
</comment>
<dbReference type="PROSITE" id="PS50263">
    <property type="entry name" value="CN_HYDROLASE"/>
    <property type="match status" value="1"/>
</dbReference>
<dbReference type="CDD" id="cd07572">
    <property type="entry name" value="nit"/>
    <property type="match status" value="1"/>
</dbReference>
<evidence type="ECO:0000256" key="1">
    <source>
        <dbReference type="ARBA" id="ARBA00010613"/>
    </source>
</evidence>
<dbReference type="GO" id="GO:0016811">
    <property type="term" value="F:hydrolase activity, acting on carbon-nitrogen (but not peptide) bonds, in linear amides"/>
    <property type="evidence" value="ECO:0007669"/>
    <property type="project" value="InterPro"/>
</dbReference>
<dbReference type="STRING" id="1280952.HJA_01530"/>
<dbReference type="PANTHER" id="PTHR23088">
    <property type="entry name" value="NITRILASE-RELATED"/>
    <property type="match status" value="1"/>
</dbReference>
<comment type="caution">
    <text evidence="4">The sequence shown here is derived from an EMBL/GenBank/DDBJ whole genome shotgun (WGS) entry which is preliminary data.</text>
</comment>
<keyword evidence="2 4" id="KW-0378">Hydrolase</keyword>
<name>A0A059FL33_9PROT</name>
<feature type="domain" description="CN hydrolase" evidence="3">
    <location>
        <begin position="4"/>
        <end position="252"/>
    </location>
</feature>
<dbReference type="eggNOG" id="COG0388">
    <property type="taxonomic scope" value="Bacteria"/>
</dbReference>
<organism evidence="4 5">
    <name type="scientific">Hyphomonas jannaschiana VP2</name>
    <dbReference type="NCBI Taxonomy" id="1280952"/>
    <lineage>
        <taxon>Bacteria</taxon>
        <taxon>Pseudomonadati</taxon>
        <taxon>Pseudomonadota</taxon>
        <taxon>Alphaproteobacteria</taxon>
        <taxon>Hyphomonadales</taxon>
        <taxon>Hyphomonadaceae</taxon>
        <taxon>Hyphomonas</taxon>
    </lineage>
</organism>
<gene>
    <name evidence="4" type="ORF">HJA_01530</name>
</gene>
<dbReference type="PROSITE" id="PS01227">
    <property type="entry name" value="UPF0012"/>
    <property type="match status" value="1"/>
</dbReference>
<dbReference type="RefSeq" id="WP_035577315.1">
    <property type="nucleotide sequence ID" value="NZ_ARYJ01000001.1"/>
</dbReference>
<accession>A0A059FL33</accession>
<evidence type="ECO:0000256" key="2">
    <source>
        <dbReference type="ARBA" id="ARBA00022801"/>
    </source>
</evidence>
<dbReference type="SUPFAM" id="SSF56317">
    <property type="entry name" value="Carbon-nitrogen hydrolase"/>
    <property type="match status" value="1"/>
</dbReference>
<dbReference type="Proteomes" id="UP000024816">
    <property type="component" value="Unassembled WGS sequence"/>
</dbReference>
<dbReference type="AlphaFoldDB" id="A0A059FL33"/>
<dbReference type="InterPro" id="IPR001110">
    <property type="entry name" value="UPF0012_CS"/>
</dbReference>
<dbReference type="InterPro" id="IPR036526">
    <property type="entry name" value="C-N_Hydrolase_sf"/>
</dbReference>
<evidence type="ECO:0000313" key="4">
    <source>
        <dbReference type="EMBL" id="KCZ91178.1"/>
    </source>
</evidence>
<dbReference type="Gene3D" id="3.60.110.10">
    <property type="entry name" value="Carbon-nitrogen hydrolase"/>
    <property type="match status" value="1"/>
</dbReference>
<sequence length="279" mass="29983">MTKIIAACVQMRSGVEVAPNIAAASALIREAAGKGAKFIATPEMTNLLDIRPGMARPKIVEQDDIPLHAFQALAVKLGVTLLIGSLAVTLEGDERFANRSFLIGPDGGVIARYDKIHMFDVEVGDGQNYRESRAYRPGEQAVLAQAPFGEIGMTICYDLRFPHLYRKLAQAGADILTIPAAFTRVTGEAHWHVLVRARAIETGCFVIAPAQGGKHEDGRETYGHSLIVSPWGEVIAEADGAEPGIVLAELDLDQVARARGRIPSLGNDRNIPVTREGIG</sequence>
<dbReference type="InterPro" id="IPR003010">
    <property type="entry name" value="C-N_Hydrolase"/>
</dbReference>
<evidence type="ECO:0000313" key="5">
    <source>
        <dbReference type="Proteomes" id="UP000024816"/>
    </source>
</evidence>
<dbReference type="EMBL" id="ARYJ01000001">
    <property type="protein sequence ID" value="KCZ91178.1"/>
    <property type="molecule type" value="Genomic_DNA"/>
</dbReference>
<dbReference type="InterPro" id="IPR045254">
    <property type="entry name" value="Nit1/2_C-N_Hydrolase"/>
</dbReference>
<proteinExistence type="inferred from homology"/>
<evidence type="ECO:0000259" key="3">
    <source>
        <dbReference type="PROSITE" id="PS50263"/>
    </source>
</evidence>
<dbReference type="PANTHER" id="PTHR23088:SF27">
    <property type="entry name" value="DEAMINATED GLUTATHIONE AMIDASE"/>
    <property type="match status" value="1"/>
</dbReference>
<protein>
    <submittedName>
        <fullName evidence="4">Carbon-nitrogen family hydrolase</fullName>
    </submittedName>
</protein>
<dbReference type="Pfam" id="PF00795">
    <property type="entry name" value="CN_hydrolase"/>
    <property type="match status" value="1"/>
</dbReference>
<keyword evidence="5" id="KW-1185">Reference proteome</keyword>
<reference evidence="4 5" key="1">
    <citation type="journal article" date="2014" name="Antonie Van Leeuwenhoek">
        <title>Hyphomonas beringensis sp. nov. and Hyphomonas chukchiensis sp. nov., isolated from surface seawater of the Bering Sea and Chukchi Sea.</title>
        <authorList>
            <person name="Li C."/>
            <person name="Lai Q."/>
            <person name="Li G."/>
            <person name="Dong C."/>
            <person name="Wang J."/>
            <person name="Liao Y."/>
            <person name="Shao Z."/>
        </authorList>
    </citation>
    <scope>NUCLEOTIDE SEQUENCE [LARGE SCALE GENOMIC DNA]</scope>
    <source>
        <strain evidence="4 5">VP2</strain>
    </source>
</reference>
<dbReference type="PATRIC" id="fig|1280952.3.peg.310"/>
<dbReference type="OrthoDB" id="9811121at2"/>